<proteinExistence type="predicted"/>
<dbReference type="RefSeq" id="WP_240572697.1">
    <property type="nucleotide sequence ID" value="NZ_CP136709.1"/>
</dbReference>
<evidence type="ECO:0000313" key="3">
    <source>
        <dbReference type="Proteomes" id="UP001156141"/>
    </source>
</evidence>
<evidence type="ECO:0000259" key="1">
    <source>
        <dbReference type="SMART" id="SM00867"/>
    </source>
</evidence>
<keyword evidence="3" id="KW-1185">Reference proteome</keyword>
<feature type="domain" description="Lipid/polyisoprenoid-binding YceI-like" evidence="1">
    <location>
        <begin position="29"/>
        <end position="194"/>
    </location>
</feature>
<gene>
    <name evidence="2" type="ORF">MKW35_06965</name>
</gene>
<sequence length="194" mass="21185">MSKFRKIGVTVLGLVLILFVGLSQVQAQEYNLVNKESSLKVYGTSSLHDWHIDAENQSGKIKFSSTEACTIDQLTLDIVTESLKSGKSGMDKNTYKALNSSKYKSITFKLTKVNTVTDKGSGVYEVKAQGDLSIAGTTKNVPMNFKVTINGSKITLDGEKTFKMTDFKVDPPTAMFGTITTGDEVTVKYSTVLK</sequence>
<accession>A0ABS9RHE0</accession>
<evidence type="ECO:0000313" key="2">
    <source>
        <dbReference type="EMBL" id="MCH4552354.1"/>
    </source>
</evidence>
<dbReference type="PANTHER" id="PTHR34406:SF1">
    <property type="entry name" value="PROTEIN YCEI"/>
    <property type="match status" value="1"/>
</dbReference>
<dbReference type="SUPFAM" id="SSF101874">
    <property type="entry name" value="YceI-like"/>
    <property type="match status" value="1"/>
</dbReference>
<reference evidence="2" key="1">
    <citation type="submission" date="2022-02" db="EMBL/GenBank/DDBJ databases">
        <title>Aestuariibaculum sp., a marine bacterium isolated from sediment in Guangxi.</title>
        <authorList>
            <person name="Ying J."/>
        </authorList>
    </citation>
    <scope>NUCLEOTIDE SEQUENCE</scope>
    <source>
        <strain evidence="2">L182</strain>
    </source>
</reference>
<protein>
    <submittedName>
        <fullName evidence="2">YceI family protein</fullName>
    </submittedName>
</protein>
<name>A0ABS9RHE0_9FLAO</name>
<dbReference type="EMBL" id="JAKVQD010000002">
    <property type="protein sequence ID" value="MCH4552354.1"/>
    <property type="molecule type" value="Genomic_DNA"/>
</dbReference>
<dbReference type="PANTHER" id="PTHR34406">
    <property type="entry name" value="PROTEIN YCEI"/>
    <property type="match status" value="1"/>
</dbReference>
<dbReference type="Proteomes" id="UP001156141">
    <property type="component" value="Unassembled WGS sequence"/>
</dbReference>
<dbReference type="SMART" id="SM00867">
    <property type="entry name" value="YceI"/>
    <property type="match status" value="1"/>
</dbReference>
<dbReference type="Gene3D" id="2.40.128.110">
    <property type="entry name" value="Lipid/polyisoprenoid-binding, YceI-like"/>
    <property type="match status" value="1"/>
</dbReference>
<organism evidence="2 3">
    <name type="scientific">Aestuariibaculum lutulentum</name>
    <dbReference type="NCBI Taxonomy" id="2920935"/>
    <lineage>
        <taxon>Bacteria</taxon>
        <taxon>Pseudomonadati</taxon>
        <taxon>Bacteroidota</taxon>
        <taxon>Flavobacteriia</taxon>
        <taxon>Flavobacteriales</taxon>
        <taxon>Flavobacteriaceae</taxon>
    </lineage>
</organism>
<dbReference type="Pfam" id="PF04264">
    <property type="entry name" value="YceI"/>
    <property type="match status" value="1"/>
</dbReference>
<comment type="caution">
    <text evidence="2">The sequence shown here is derived from an EMBL/GenBank/DDBJ whole genome shotgun (WGS) entry which is preliminary data.</text>
</comment>
<dbReference type="InterPro" id="IPR007372">
    <property type="entry name" value="Lipid/polyisoprenoid-bd_YceI"/>
</dbReference>
<dbReference type="InterPro" id="IPR036761">
    <property type="entry name" value="TTHA0802/YceI-like_sf"/>
</dbReference>